<dbReference type="CDD" id="cd02976">
    <property type="entry name" value="NrdH"/>
    <property type="match status" value="1"/>
</dbReference>
<evidence type="ECO:0000313" key="2">
    <source>
        <dbReference type="EMBL" id="KUO40684.1"/>
    </source>
</evidence>
<dbReference type="GO" id="GO:0009055">
    <property type="term" value="F:electron transfer activity"/>
    <property type="evidence" value="ECO:0007669"/>
    <property type="project" value="TreeGrafter"/>
</dbReference>
<accession>A0A147JW78</accession>
<dbReference type="SUPFAM" id="SSF52833">
    <property type="entry name" value="Thioredoxin-like"/>
    <property type="match status" value="1"/>
</dbReference>
<dbReference type="Pfam" id="PF00462">
    <property type="entry name" value="Glutaredoxin"/>
    <property type="match status" value="1"/>
</dbReference>
<organism evidence="2 3">
    <name type="scientific">Hadarchaeum yellowstonense</name>
    <dbReference type="NCBI Taxonomy" id="1776334"/>
    <lineage>
        <taxon>Archaea</taxon>
        <taxon>Methanobacteriati</taxon>
        <taxon>Candidatus Hadarchaeota</taxon>
        <taxon>Candidatus Hadarchaeia</taxon>
        <taxon>Candidatus Hadarchaeales</taxon>
        <taxon>Candidatus Hadarchaeaceae</taxon>
        <taxon>Candidatus Hadarchaeum</taxon>
    </lineage>
</organism>
<protein>
    <submittedName>
        <fullName evidence="2">NrdH-redoxin</fullName>
    </submittedName>
</protein>
<dbReference type="GO" id="GO:0045454">
    <property type="term" value="P:cell redox homeostasis"/>
    <property type="evidence" value="ECO:0007669"/>
    <property type="project" value="TreeGrafter"/>
</dbReference>
<dbReference type="InterPro" id="IPR002109">
    <property type="entry name" value="Glutaredoxin"/>
</dbReference>
<dbReference type="PROSITE" id="PS00195">
    <property type="entry name" value="GLUTAREDOXIN_1"/>
    <property type="match status" value="1"/>
</dbReference>
<dbReference type="InterPro" id="IPR036249">
    <property type="entry name" value="Thioredoxin-like_sf"/>
</dbReference>
<dbReference type="InterPro" id="IPR004045">
    <property type="entry name" value="Glutathione_S-Trfase_N"/>
</dbReference>
<feature type="domain" description="GST N-terminal" evidence="1">
    <location>
        <begin position="6"/>
        <end position="81"/>
    </location>
</feature>
<comment type="caution">
    <text evidence="2">The sequence shown here is derived from an EMBL/GenBank/DDBJ whole genome shotgun (WGS) entry which is preliminary data.</text>
</comment>
<dbReference type="EMBL" id="LQMQ01000037">
    <property type="protein sequence ID" value="KUO40684.1"/>
    <property type="molecule type" value="Genomic_DNA"/>
</dbReference>
<dbReference type="NCBIfam" id="TIGR02196">
    <property type="entry name" value="GlrX_YruB"/>
    <property type="match status" value="1"/>
</dbReference>
<dbReference type="Proteomes" id="UP000074294">
    <property type="component" value="Unassembled WGS sequence"/>
</dbReference>
<dbReference type="InterPro" id="IPR011911">
    <property type="entry name" value="GlrX_YruB"/>
</dbReference>
<dbReference type="Gene3D" id="3.40.30.10">
    <property type="entry name" value="Glutaredoxin"/>
    <property type="match status" value="1"/>
</dbReference>
<dbReference type="PROSITE" id="PS51354">
    <property type="entry name" value="GLUTAREDOXIN_2"/>
    <property type="match status" value="1"/>
</dbReference>
<dbReference type="InterPro" id="IPR051548">
    <property type="entry name" value="Grx-like_ET"/>
</dbReference>
<gene>
    <name evidence="2" type="ORF">APZ16_02240</name>
</gene>
<reference evidence="2 3" key="1">
    <citation type="journal article" date="2016" name="Nat. Microbiol.">
        <title>Genomic inference of the metabolism of cosmopolitan subsurface Archaea, Hadesarchaea.</title>
        <authorList>
            <person name="Baker B.J."/>
            <person name="Saw J.H."/>
            <person name="Lind A.E."/>
            <person name="Lazar C.S."/>
            <person name="Hinrichs K.-U."/>
            <person name="Teske A.P."/>
            <person name="Ettema T.J."/>
        </authorList>
    </citation>
    <scope>NUCLEOTIDE SEQUENCE [LARGE SCALE GENOMIC DNA]</scope>
</reference>
<evidence type="ECO:0000259" key="1">
    <source>
        <dbReference type="PROSITE" id="PS50404"/>
    </source>
</evidence>
<proteinExistence type="predicted"/>
<dbReference type="InterPro" id="IPR011767">
    <property type="entry name" value="GLR_AS"/>
</dbReference>
<sequence>MEGKKPVVKVYTTPTCPYCTMAKKFLKENGIEFIEKNVASDHAAAVEMVEKSGQMGVPVLDIDGEIIVGFDREAIKRALKL</sequence>
<dbReference type="STRING" id="1776334.APZ16_02240"/>
<evidence type="ECO:0000313" key="3">
    <source>
        <dbReference type="Proteomes" id="UP000074294"/>
    </source>
</evidence>
<dbReference type="PROSITE" id="PS50404">
    <property type="entry name" value="GST_NTER"/>
    <property type="match status" value="1"/>
</dbReference>
<dbReference type="PANTHER" id="PTHR34386:SF1">
    <property type="entry name" value="GLUTAREDOXIN-LIKE PROTEIN NRDH"/>
    <property type="match status" value="1"/>
</dbReference>
<dbReference type="AlphaFoldDB" id="A0A147JW78"/>
<name>A0A147JW78_HADYE</name>
<dbReference type="PANTHER" id="PTHR34386">
    <property type="entry name" value="GLUTAREDOXIN"/>
    <property type="match status" value="1"/>
</dbReference>